<dbReference type="AlphaFoldDB" id="A0A3N0Z1L5"/>
<dbReference type="Proteomes" id="UP000281406">
    <property type="component" value="Unassembled WGS sequence"/>
</dbReference>
<evidence type="ECO:0000256" key="1">
    <source>
        <dbReference type="SAM" id="MobiDB-lite"/>
    </source>
</evidence>
<keyword evidence="3" id="KW-1185">Reference proteome</keyword>
<evidence type="ECO:0000313" key="2">
    <source>
        <dbReference type="EMBL" id="ROL51808.1"/>
    </source>
</evidence>
<organism evidence="2 3">
    <name type="scientific">Anabarilius grahami</name>
    <name type="common">Kanglang fish</name>
    <name type="synonym">Barilius grahami</name>
    <dbReference type="NCBI Taxonomy" id="495550"/>
    <lineage>
        <taxon>Eukaryota</taxon>
        <taxon>Metazoa</taxon>
        <taxon>Chordata</taxon>
        <taxon>Craniata</taxon>
        <taxon>Vertebrata</taxon>
        <taxon>Euteleostomi</taxon>
        <taxon>Actinopterygii</taxon>
        <taxon>Neopterygii</taxon>
        <taxon>Teleostei</taxon>
        <taxon>Ostariophysi</taxon>
        <taxon>Cypriniformes</taxon>
        <taxon>Xenocyprididae</taxon>
        <taxon>Xenocypridinae</taxon>
        <taxon>Xenocypridinae incertae sedis</taxon>
        <taxon>Anabarilius</taxon>
    </lineage>
</organism>
<evidence type="ECO:0000313" key="3">
    <source>
        <dbReference type="Proteomes" id="UP000281406"/>
    </source>
</evidence>
<sequence length="203" mass="22218">MEPDPATMNEPVKRKEPIITRKPKPNKSGNFHPSLERAQAWCCGSQEADREAHTPSHSPTHNTGLPTIVRTKTTSAAHYSGPIVDISGTNYKKQQQKSTRPAISSRAPLASRGTEGVTCWNVGMVLISNASARDLASLDIPGDPVMRVQGYEAVKFRFDYKRNIRHKKVPALKALSNYGNGAQHPSIAPIWNRRGGSGLTANR</sequence>
<proteinExistence type="predicted"/>
<protein>
    <submittedName>
        <fullName evidence="2">Uncharacterized protein</fullName>
    </submittedName>
</protein>
<accession>A0A3N0Z1L5</accession>
<feature type="region of interest" description="Disordered" evidence="1">
    <location>
        <begin position="1"/>
        <end position="66"/>
    </location>
</feature>
<comment type="caution">
    <text evidence="2">The sequence shown here is derived from an EMBL/GenBank/DDBJ whole genome shotgun (WGS) entry which is preliminary data.</text>
</comment>
<gene>
    <name evidence="2" type="ORF">DPX16_19327</name>
</gene>
<reference evidence="2 3" key="1">
    <citation type="submission" date="2018-10" db="EMBL/GenBank/DDBJ databases">
        <title>Genome assembly for a Yunnan-Guizhou Plateau 3E fish, Anabarilius grahami (Regan), and its evolutionary and genetic applications.</title>
        <authorList>
            <person name="Jiang W."/>
        </authorList>
    </citation>
    <scope>NUCLEOTIDE SEQUENCE [LARGE SCALE GENOMIC DNA]</scope>
    <source>
        <strain evidence="2">AG-KIZ</strain>
        <tissue evidence="2">Muscle</tissue>
    </source>
</reference>
<feature type="compositionally biased region" description="Polar residues" evidence="1">
    <location>
        <begin position="55"/>
        <end position="66"/>
    </location>
</feature>
<name>A0A3N0Z1L5_ANAGA</name>
<dbReference type="EMBL" id="RJVU01018281">
    <property type="protein sequence ID" value="ROL51808.1"/>
    <property type="molecule type" value="Genomic_DNA"/>
</dbReference>